<dbReference type="AlphaFoldDB" id="A0A4S4F352"/>
<accession>A0A4S4F352</accession>
<comment type="caution">
    <text evidence="1">The sequence shown here is derived from an EMBL/GenBank/DDBJ whole genome shotgun (WGS) entry which is preliminary data.</text>
</comment>
<protein>
    <submittedName>
        <fullName evidence="1">Uncharacterized protein</fullName>
    </submittedName>
</protein>
<dbReference type="Proteomes" id="UP000306102">
    <property type="component" value="Unassembled WGS sequence"/>
</dbReference>
<dbReference type="EMBL" id="SDRB02000035">
    <property type="protein sequence ID" value="THG23940.1"/>
    <property type="molecule type" value="Genomic_DNA"/>
</dbReference>
<proteinExistence type="predicted"/>
<evidence type="ECO:0000313" key="1">
    <source>
        <dbReference type="EMBL" id="THG23940.1"/>
    </source>
</evidence>
<organism evidence="1 2">
    <name type="scientific">Camellia sinensis var. sinensis</name>
    <name type="common">China tea</name>
    <dbReference type="NCBI Taxonomy" id="542762"/>
    <lineage>
        <taxon>Eukaryota</taxon>
        <taxon>Viridiplantae</taxon>
        <taxon>Streptophyta</taxon>
        <taxon>Embryophyta</taxon>
        <taxon>Tracheophyta</taxon>
        <taxon>Spermatophyta</taxon>
        <taxon>Magnoliopsida</taxon>
        <taxon>eudicotyledons</taxon>
        <taxon>Gunneridae</taxon>
        <taxon>Pentapetalae</taxon>
        <taxon>asterids</taxon>
        <taxon>Ericales</taxon>
        <taxon>Theaceae</taxon>
        <taxon>Camellia</taxon>
    </lineage>
</organism>
<name>A0A4S4F352_CAMSN</name>
<sequence>MPGKGELRRETLIFSLIWRDLKENSAPATNKLHPHVQKQQQQRKQIHCFLNPGLSPAAELHENVATGGWPVAARRGQVESRERKLHPLLPMKFFEGSLSDSWSGLDPIGLFMGVLLGLSSSEHKDCHDLHRCAAMFLNPYFGFVLEPLVVSIHWFSLLVDQHRVCGYQFSPVAFQVSGGSAVVGCSFTAPADWALIGIMAISG</sequence>
<reference evidence="1 2" key="1">
    <citation type="journal article" date="2018" name="Proc. Natl. Acad. Sci. U.S.A.">
        <title>Draft genome sequence of Camellia sinensis var. sinensis provides insights into the evolution of the tea genome and tea quality.</title>
        <authorList>
            <person name="Wei C."/>
            <person name="Yang H."/>
            <person name="Wang S."/>
            <person name="Zhao J."/>
            <person name="Liu C."/>
            <person name="Gao L."/>
            <person name="Xia E."/>
            <person name="Lu Y."/>
            <person name="Tai Y."/>
            <person name="She G."/>
            <person name="Sun J."/>
            <person name="Cao H."/>
            <person name="Tong W."/>
            <person name="Gao Q."/>
            <person name="Li Y."/>
            <person name="Deng W."/>
            <person name="Jiang X."/>
            <person name="Wang W."/>
            <person name="Chen Q."/>
            <person name="Zhang S."/>
            <person name="Li H."/>
            <person name="Wu J."/>
            <person name="Wang P."/>
            <person name="Li P."/>
            <person name="Shi C."/>
            <person name="Zheng F."/>
            <person name="Jian J."/>
            <person name="Huang B."/>
            <person name="Shan D."/>
            <person name="Shi M."/>
            <person name="Fang C."/>
            <person name="Yue Y."/>
            <person name="Li F."/>
            <person name="Li D."/>
            <person name="Wei S."/>
            <person name="Han B."/>
            <person name="Jiang C."/>
            <person name="Yin Y."/>
            <person name="Xia T."/>
            <person name="Zhang Z."/>
            <person name="Bennetzen J.L."/>
            <person name="Zhao S."/>
            <person name="Wan X."/>
        </authorList>
    </citation>
    <scope>NUCLEOTIDE SEQUENCE [LARGE SCALE GENOMIC DNA]</scope>
    <source>
        <strain evidence="2">cv. Shuchazao</strain>
        <tissue evidence="1">Leaf</tissue>
    </source>
</reference>
<evidence type="ECO:0000313" key="2">
    <source>
        <dbReference type="Proteomes" id="UP000306102"/>
    </source>
</evidence>
<keyword evidence="2" id="KW-1185">Reference proteome</keyword>
<gene>
    <name evidence="1" type="ORF">TEA_015949</name>
</gene>